<dbReference type="InterPro" id="IPR058531">
    <property type="entry name" value="Baseplate_J_M"/>
</dbReference>
<feature type="domain" description="Baseplate protein J-like barrel" evidence="2">
    <location>
        <begin position="81"/>
        <end position="160"/>
    </location>
</feature>
<organism evidence="5 6">
    <name type="scientific">Tissierella creatinophila DSM 6911</name>
    <dbReference type="NCBI Taxonomy" id="1123403"/>
    <lineage>
        <taxon>Bacteria</taxon>
        <taxon>Bacillati</taxon>
        <taxon>Bacillota</taxon>
        <taxon>Tissierellia</taxon>
        <taxon>Tissierellales</taxon>
        <taxon>Tissierellaceae</taxon>
        <taxon>Tissierella</taxon>
    </lineage>
</organism>
<gene>
    <name evidence="5" type="ORF">TICRE_17850</name>
</gene>
<dbReference type="PANTHER" id="PTHR37829">
    <property type="entry name" value="PHAGE-LIKE ELEMENT PBSX PROTEIN XKDT"/>
    <property type="match status" value="1"/>
</dbReference>
<dbReference type="Proteomes" id="UP000186112">
    <property type="component" value="Unassembled WGS sequence"/>
</dbReference>
<reference evidence="5 6" key="1">
    <citation type="submission" date="2016-02" db="EMBL/GenBank/DDBJ databases">
        <title>Genome sequence of Tissierella creatinophila DSM 6911.</title>
        <authorList>
            <person name="Poehlein A."/>
            <person name="Daniel R."/>
        </authorList>
    </citation>
    <scope>NUCLEOTIDE SEQUENCE [LARGE SCALE GENOMIC DNA]</scope>
    <source>
        <strain evidence="5 6">DSM 6911</strain>
    </source>
</reference>
<dbReference type="Pfam" id="PF04865">
    <property type="entry name" value="Baseplate_J"/>
    <property type="match status" value="1"/>
</dbReference>
<evidence type="ECO:0000259" key="2">
    <source>
        <dbReference type="Pfam" id="PF04865"/>
    </source>
</evidence>
<feature type="domain" description="Baseplate J-like C-terminal" evidence="4">
    <location>
        <begin position="266"/>
        <end position="351"/>
    </location>
</feature>
<dbReference type="AlphaFoldDB" id="A0A1U7M4J2"/>
<dbReference type="OrthoDB" id="2554267at2"/>
<evidence type="ECO:0000256" key="1">
    <source>
        <dbReference type="ARBA" id="ARBA00038087"/>
    </source>
</evidence>
<protein>
    <submittedName>
        <fullName evidence="5">Baseplate J-like protein</fullName>
    </submittedName>
</protein>
<evidence type="ECO:0000259" key="3">
    <source>
        <dbReference type="Pfam" id="PF26078"/>
    </source>
</evidence>
<dbReference type="Pfam" id="PF26078">
    <property type="entry name" value="Baseplate_J_M"/>
    <property type="match status" value="1"/>
</dbReference>
<evidence type="ECO:0000259" key="4">
    <source>
        <dbReference type="Pfam" id="PF26079"/>
    </source>
</evidence>
<dbReference type="InterPro" id="IPR006949">
    <property type="entry name" value="Barrel_Baseplate_J-like"/>
</dbReference>
<evidence type="ECO:0000313" key="6">
    <source>
        <dbReference type="Proteomes" id="UP000186112"/>
    </source>
</evidence>
<sequence length="352" mass="38339">MNEIHERILNNIDNKYDKTKGSFFYDATAPVSIELENQNNKIKEVGNKFDVENLSGIELEKYINQRTGISRKQATYAATIATITGQEGSLISKGDLVSSDTVNFIIQENKTIGLSGQVNVLLECELPGSVGNVPQGSIKYFPISIPGLTSVINNNSVTNGFNAESDENLLSRYYETIRTPSTSGNKYHYMNWAKEIVGVGDARVFSLWAGDNTVKVVITDSNKQTASEELVLEVQNYIDPNTTGTGEGQAPIGAFCTVVSAIKKDINISFTVTKDINYTLEQIKTNVSNSIAEYLKSIAFKEDTVSYARIGSLILSSGGVLDYQALKVNLGTSNIQVLDTDVAILGEVVVSE</sequence>
<proteinExistence type="inferred from homology"/>
<feature type="domain" description="Baseplate J-like central" evidence="3">
    <location>
        <begin position="181"/>
        <end position="260"/>
    </location>
</feature>
<comment type="caution">
    <text evidence="5">The sequence shown here is derived from an EMBL/GenBank/DDBJ whole genome shotgun (WGS) entry which is preliminary data.</text>
</comment>
<dbReference type="InterPro" id="IPR052399">
    <property type="entry name" value="Phage_Baseplate_Assmbl_Protein"/>
</dbReference>
<dbReference type="EMBL" id="LTDM01000034">
    <property type="protein sequence ID" value="OLS02233.1"/>
    <property type="molecule type" value="Genomic_DNA"/>
</dbReference>
<dbReference type="PANTHER" id="PTHR37829:SF3">
    <property type="entry name" value="PROTEIN JAYE-RELATED"/>
    <property type="match status" value="1"/>
</dbReference>
<accession>A0A1U7M4J2</accession>
<keyword evidence="6" id="KW-1185">Reference proteome</keyword>
<evidence type="ECO:0000313" key="5">
    <source>
        <dbReference type="EMBL" id="OLS02233.1"/>
    </source>
</evidence>
<name>A0A1U7M4J2_TISCR</name>
<dbReference type="RefSeq" id="WP_075727242.1">
    <property type="nucleotide sequence ID" value="NZ_LTDM01000034.1"/>
</dbReference>
<comment type="similarity">
    <text evidence="1">Belongs to the Mu gp47/PBSX XkdT family.</text>
</comment>
<dbReference type="InterPro" id="IPR058530">
    <property type="entry name" value="Baseplate_J-like_C"/>
</dbReference>
<dbReference type="Pfam" id="PF26079">
    <property type="entry name" value="Baseplate_J_C"/>
    <property type="match status" value="1"/>
</dbReference>